<reference evidence="7" key="1">
    <citation type="submission" date="2022-05" db="EMBL/GenBank/DDBJ databases">
        <title>An RpoN-dependent PEP-CTERM gene is involved in floc formation of an Aquincola tertiaricarbonis strain.</title>
        <authorList>
            <person name="Qiu D."/>
            <person name="Xia M."/>
        </authorList>
    </citation>
    <scope>NUCLEOTIDE SEQUENCE</scope>
    <source>
        <strain evidence="7">RN12</strain>
    </source>
</reference>
<feature type="transmembrane region" description="Helical" evidence="5">
    <location>
        <begin position="121"/>
        <end position="148"/>
    </location>
</feature>
<proteinExistence type="inferred from homology"/>
<evidence type="ECO:0000313" key="8">
    <source>
        <dbReference type="Proteomes" id="UP001056201"/>
    </source>
</evidence>
<comment type="similarity">
    <text evidence="5">Belongs to the ABC-2 integral membrane protein family.</text>
</comment>
<accession>A0ABY4SID5</accession>
<sequence length="283" mass="29616">MNTPVAAHHPALGLRAAGRLLAACLRRDAAIAASYRVAFFAPLLSVCFAVPILYFLSQVFGPAQAPSLGAYGGGFFAFILLGMAFQDYVTVSMSNFLSGIREHQLMGTLEIVMLSPTPMPLVLLFSSAWGFLFTSIRFALYVALGLLFGMDLSGANLGSFAVLTLLAIVSFSALGILGAAATLVIKQGASITGFLTALTLALGGVAYPVSVLPGWLQALAALLPFTHALEGVRKALLAGAGLAQLHTELLVLAAFGALLFPLSLWVFQRAVQHVKATGTLGQY</sequence>
<dbReference type="PROSITE" id="PS51012">
    <property type="entry name" value="ABC_TM2"/>
    <property type="match status" value="1"/>
</dbReference>
<dbReference type="InterPro" id="IPR000412">
    <property type="entry name" value="ABC_2_transport"/>
</dbReference>
<evidence type="ECO:0000259" key="6">
    <source>
        <dbReference type="PROSITE" id="PS51012"/>
    </source>
</evidence>
<feature type="transmembrane region" description="Helical" evidence="5">
    <location>
        <begin position="160"/>
        <end position="185"/>
    </location>
</feature>
<feature type="domain" description="ABC transmembrane type-2" evidence="6">
    <location>
        <begin position="40"/>
        <end position="270"/>
    </location>
</feature>
<keyword evidence="4 5" id="KW-0472">Membrane</keyword>
<keyword evidence="5" id="KW-0813">Transport</keyword>
<keyword evidence="3 5" id="KW-1133">Transmembrane helix</keyword>
<dbReference type="PRINTS" id="PR00164">
    <property type="entry name" value="ABC2TRNSPORT"/>
</dbReference>
<evidence type="ECO:0000256" key="2">
    <source>
        <dbReference type="ARBA" id="ARBA00022692"/>
    </source>
</evidence>
<keyword evidence="5" id="KW-1003">Cell membrane</keyword>
<evidence type="ECO:0000256" key="4">
    <source>
        <dbReference type="ARBA" id="ARBA00023136"/>
    </source>
</evidence>
<dbReference type="RefSeq" id="WP_250199762.1">
    <property type="nucleotide sequence ID" value="NZ_CP097636.1"/>
</dbReference>
<protein>
    <recommendedName>
        <fullName evidence="5">Transport permease protein</fullName>
    </recommendedName>
</protein>
<gene>
    <name evidence="7" type="ORF">MW290_21765</name>
</gene>
<keyword evidence="8" id="KW-1185">Reference proteome</keyword>
<dbReference type="InterPro" id="IPR051784">
    <property type="entry name" value="Nod_factor_ABC_transporter"/>
</dbReference>
<evidence type="ECO:0000256" key="5">
    <source>
        <dbReference type="RuleBase" id="RU361157"/>
    </source>
</evidence>
<feature type="transmembrane region" description="Helical" evidence="5">
    <location>
        <begin position="249"/>
        <end position="267"/>
    </location>
</feature>
<dbReference type="Pfam" id="PF01061">
    <property type="entry name" value="ABC2_membrane"/>
    <property type="match status" value="1"/>
</dbReference>
<dbReference type="PANTHER" id="PTHR43229">
    <property type="entry name" value="NODULATION PROTEIN J"/>
    <property type="match status" value="1"/>
</dbReference>
<feature type="transmembrane region" description="Helical" evidence="5">
    <location>
        <begin position="68"/>
        <end position="85"/>
    </location>
</feature>
<comment type="subcellular location">
    <subcellularLocation>
        <location evidence="5">Cell inner membrane</location>
        <topology evidence="5">Multi-pass membrane protein</topology>
    </subcellularLocation>
    <subcellularLocation>
        <location evidence="1">Membrane</location>
        <topology evidence="1">Multi-pass membrane protein</topology>
    </subcellularLocation>
</comment>
<organism evidence="7 8">
    <name type="scientific">Aquincola tertiaricarbonis</name>
    <dbReference type="NCBI Taxonomy" id="391953"/>
    <lineage>
        <taxon>Bacteria</taxon>
        <taxon>Pseudomonadati</taxon>
        <taxon>Pseudomonadota</taxon>
        <taxon>Betaproteobacteria</taxon>
        <taxon>Burkholderiales</taxon>
        <taxon>Sphaerotilaceae</taxon>
        <taxon>Aquincola</taxon>
    </lineage>
</organism>
<evidence type="ECO:0000256" key="1">
    <source>
        <dbReference type="ARBA" id="ARBA00004141"/>
    </source>
</evidence>
<name>A0ABY4SID5_AQUTE</name>
<dbReference type="InterPro" id="IPR013525">
    <property type="entry name" value="ABC2_TM"/>
</dbReference>
<dbReference type="InterPro" id="IPR047817">
    <property type="entry name" value="ABC2_TM_bact-type"/>
</dbReference>
<dbReference type="Proteomes" id="UP001056201">
    <property type="component" value="Chromosome 2"/>
</dbReference>
<dbReference type="PANTHER" id="PTHR43229:SF2">
    <property type="entry name" value="NODULATION PROTEIN J"/>
    <property type="match status" value="1"/>
</dbReference>
<evidence type="ECO:0000313" key="7">
    <source>
        <dbReference type="EMBL" id="URI11568.1"/>
    </source>
</evidence>
<feature type="transmembrane region" description="Helical" evidence="5">
    <location>
        <begin position="192"/>
        <end position="216"/>
    </location>
</feature>
<dbReference type="EMBL" id="CP097636">
    <property type="protein sequence ID" value="URI11568.1"/>
    <property type="molecule type" value="Genomic_DNA"/>
</dbReference>
<keyword evidence="2 5" id="KW-0812">Transmembrane</keyword>
<feature type="transmembrane region" description="Helical" evidence="5">
    <location>
        <begin position="35"/>
        <end position="56"/>
    </location>
</feature>
<evidence type="ECO:0000256" key="3">
    <source>
        <dbReference type="ARBA" id="ARBA00022989"/>
    </source>
</evidence>